<accession>A0AA92R7B6</accession>
<dbReference type="GO" id="GO:0008408">
    <property type="term" value="F:3'-5' exonuclease activity"/>
    <property type="evidence" value="ECO:0007669"/>
    <property type="project" value="InterPro"/>
</dbReference>
<keyword evidence="1" id="KW-0548">Nucleotidyltransferase</keyword>
<dbReference type="Proteomes" id="UP000596337">
    <property type="component" value="Chromosome 1"/>
</dbReference>
<sequence>MSINEKQYLHEMGISTWELVHPDRLAGYQSPKIDLQSSCKLLLISPVCPENETAVLFENILKSMKLTLDQALHIEPERFPLLGQHELEWVWFAGCEAEVLPDTKPLTSPLLQDVDGNTQQKRALWQQICSYNNSSK</sequence>
<keyword evidence="1" id="KW-0235">DNA replication</keyword>
<name>A0AA92R7B6_9VIBR</name>
<dbReference type="AlphaFoldDB" id="A0AA92R7B6"/>
<keyword evidence="1" id="KW-0239">DNA-directed DNA polymerase</keyword>
<dbReference type="GO" id="GO:0006260">
    <property type="term" value="P:DNA replication"/>
    <property type="evidence" value="ECO:0007669"/>
    <property type="project" value="UniProtKB-KW"/>
</dbReference>
<evidence type="ECO:0000256" key="1">
    <source>
        <dbReference type="PIRNR" id="PIRNR029225"/>
    </source>
</evidence>
<protein>
    <recommendedName>
        <fullName evidence="1">DNA polymerase III subunit psi</fullName>
    </recommendedName>
</protein>
<dbReference type="Pfam" id="PF03603">
    <property type="entry name" value="DNA_III_psi"/>
    <property type="match status" value="1"/>
</dbReference>
<dbReference type="InterPro" id="IPR004615">
    <property type="entry name" value="DNA_pol_III_psi"/>
</dbReference>
<dbReference type="GO" id="GO:0003887">
    <property type="term" value="F:DNA-directed DNA polymerase activity"/>
    <property type="evidence" value="ECO:0007669"/>
    <property type="project" value="UniProtKB-KW"/>
</dbReference>
<dbReference type="RefSeq" id="WP_005394642.1">
    <property type="nucleotide sequence ID" value="NZ_CANLMF010000002.1"/>
</dbReference>
<dbReference type="GeneID" id="45026857"/>
<gene>
    <name evidence="2" type="ORF">JOS67_03880</name>
</gene>
<evidence type="ECO:0000313" key="2">
    <source>
        <dbReference type="EMBL" id="QRG83452.1"/>
    </source>
</evidence>
<proteinExistence type="predicted"/>
<keyword evidence="1" id="KW-0808">Transferase</keyword>
<dbReference type="Gene3D" id="3.40.50.10220">
    <property type="entry name" value="DNA polymerase III, psi subunit"/>
    <property type="match status" value="1"/>
</dbReference>
<dbReference type="InterPro" id="IPR036654">
    <property type="entry name" value="DNA_pol_III_psi_sf"/>
</dbReference>
<evidence type="ECO:0000313" key="3">
    <source>
        <dbReference type="Proteomes" id="UP000596337"/>
    </source>
</evidence>
<dbReference type="EMBL" id="CP069195">
    <property type="protein sequence ID" value="QRG83452.1"/>
    <property type="molecule type" value="Genomic_DNA"/>
</dbReference>
<reference evidence="2 3" key="1">
    <citation type="submission" date="2021-01" db="EMBL/GenBank/DDBJ databases">
        <title>Characterization of a novel blaVMB-2- harboring plasmid in Vibrio diabolicus.</title>
        <authorList>
            <person name="Liu M."/>
        </authorList>
    </citation>
    <scope>NUCLEOTIDE SEQUENCE [LARGE SCALE GENOMIC DNA]</scope>
    <source>
        <strain evidence="2 3">SLV18</strain>
    </source>
</reference>
<dbReference type="KEGG" id="vdb:AL552_20850"/>
<dbReference type="NCBIfam" id="NF004764">
    <property type="entry name" value="PRK06100.1"/>
    <property type="match status" value="1"/>
</dbReference>
<organism evidence="2 3">
    <name type="scientific">Vibrio diabolicus</name>
    <dbReference type="NCBI Taxonomy" id="50719"/>
    <lineage>
        <taxon>Bacteria</taxon>
        <taxon>Pseudomonadati</taxon>
        <taxon>Pseudomonadota</taxon>
        <taxon>Gammaproteobacteria</taxon>
        <taxon>Vibrionales</taxon>
        <taxon>Vibrionaceae</taxon>
        <taxon>Vibrio</taxon>
        <taxon>Vibrio diabolicus subgroup</taxon>
    </lineage>
</organism>
<comment type="function">
    <text evidence="1">Part of the beta sliding clamp loading complex, which hydrolyzes ATP to load the beta clamp onto primed DNA to form the DNA replication pre-initiation complex. DNA polymerase III is a complex, multichain enzyme responsible for most of the replicative synthesis in bacteria. This DNA polymerase also exhibits 3' to 5' exonuclease activity.</text>
</comment>
<dbReference type="SUPFAM" id="SSF102220">
    <property type="entry name" value="DNA polymerase III psi subunit"/>
    <property type="match status" value="1"/>
</dbReference>
<dbReference type="PIRSF" id="PIRSF029225">
    <property type="entry name" value="DNA_pol_III_psi"/>
    <property type="match status" value="1"/>
</dbReference>